<dbReference type="PANTHER" id="PTHR11005">
    <property type="entry name" value="LYSOSOMAL ACID LIPASE-RELATED"/>
    <property type="match status" value="1"/>
</dbReference>
<dbReference type="SUPFAM" id="SSF53474">
    <property type="entry name" value="alpha/beta-Hydrolases"/>
    <property type="match status" value="1"/>
</dbReference>
<accession>A0A2G9U1K4</accession>
<evidence type="ECO:0008006" key="3">
    <source>
        <dbReference type="Google" id="ProtNLM"/>
    </source>
</evidence>
<evidence type="ECO:0000313" key="1">
    <source>
        <dbReference type="EMBL" id="PIO64028.1"/>
    </source>
</evidence>
<gene>
    <name evidence="1" type="ORF">TELCIR_14356</name>
</gene>
<dbReference type="Proteomes" id="UP000230423">
    <property type="component" value="Unassembled WGS sequence"/>
</dbReference>
<name>A0A2G9U1K4_TELCI</name>
<dbReference type="AlphaFoldDB" id="A0A2G9U1K4"/>
<keyword evidence="2" id="KW-1185">Reference proteome</keyword>
<dbReference type="Gene3D" id="3.40.50.1820">
    <property type="entry name" value="alpha/beta hydrolase"/>
    <property type="match status" value="1"/>
</dbReference>
<feature type="non-terminal residue" evidence="1">
    <location>
        <position position="196"/>
    </location>
</feature>
<proteinExistence type="predicted"/>
<evidence type="ECO:0000313" key="2">
    <source>
        <dbReference type="Proteomes" id="UP000230423"/>
    </source>
</evidence>
<dbReference type="OrthoDB" id="9974421at2759"/>
<dbReference type="InterPro" id="IPR029058">
    <property type="entry name" value="AB_hydrolase_fold"/>
</dbReference>
<organism evidence="1 2">
    <name type="scientific">Teladorsagia circumcincta</name>
    <name type="common">Brown stomach worm</name>
    <name type="synonym">Ostertagia circumcincta</name>
    <dbReference type="NCBI Taxonomy" id="45464"/>
    <lineage>
        <taxon>Eukaryota</taxon>
        <taxon>Metazoa</taxon>
        <taxon>Ecdysozoa</taxon>
        <taxon>Nematoda</taxon>
        <taxon>Chromadorea</taxon>
        <taxon>Rhabditida</taxon>
        <taxon>Rhabditina</taxon>
        <taxon>Rhabditomorpha</taxon>
        <taxon>Strongyloidea</taxon>
        <taxon>Trichostrongylidae</taxon>
        <taxon>Teladorsagia</taxon>
    </lineage>
</organism>
<reference evidence="1 2" key="1">
    <citation type="submission" date="2015-09" db="EMBL/GenBank/DDBJ databases">
        <title>Draft genome of the parasitic nematode Teladorsagia circumcincta isolate WARC Sus (inbred).</title>
        <authorList>
            <person name="Mitreva M."/>
        </authorList>
    </citation>
    <scope>NUCLEOTIDE SEQUENCE [LARGE SCALE GENOMIC DNA]</scope>
    <source>
        <strain evidence="1 2">S</strain>
    </source>
</reference>
<sequence>MFAKLSTDPWFSNKVVYPKPGPRAVAWTKLFGSGEFLPNDFFMKSFTAVACGNIIQREICKHILFAITGPDTKGMNTSRIPVYLSHTPAGTSSLNVLHWIQMVKTGGVAMFDHGEAKNLAAYGQKAPPAYEFSNMNITKVPVYLFTEGNDRLADDDDINGYLIPHIGSVVKLNTPQYNHLDFIWGVHAAADVYKPI</sequence>
<dbReference type="EMBL" id="KZ350293">
    <property type="protein sequence ID" value="PIO64028.1"/>
    <property type="molecule type" value="Genomic_DNA"/>
</dbReference>
<protein>
    <recommendedName>
        <fullName evidence="3">Triacylglycerol lipase</fullName>
    </recommendedName>
</protein>